<organism evidence="7 8">
    <name type="scientific">Colletotrichum chlorophyti</name>
    <dbReference type="NCBI Taxonomy" id="708187"/>
    <lineage>
        <taxon>Eukaryota</taxon>
        <taxon>Fungi</taxon>
        <taxon>Dikarya</taxon>
        <taxon>Ascomycota</taxon>
        <taxon>Pezizomycotina</taxon>
        <taxon>Sordariomycetes</taxon>
        <taxon>Hypocreomycetidae</taxon>
        <taxon>Glomerellales</taxon>
        <taxon>Glomerellaceae</taxon>
        <taxon>Colletotrichum</taxon>
    </lineage>
</organism>
<keyword evidence="4 6" id="KW-1133">Transmembrane helix</keyword>
<evidence type="ECO:0000256" key="1">
    <source>
        <dbReference type="ARBA" id="ARBA00004141"/>
    </source>
</evidence>
<comment type="subcellular location">
    <subcellularLocation>
        <location evidence="1">Membrane</location>
        <topology evidence="1">Multi-pass membrane protein</topology>
    </subcellularLocation>
</comment>
<dbReference type="EMBL" id="MPGH01000087">
    <property type="protein sequence ID" value="OLN88475.1"/>
    <property type="molecule type" value="Genomic_DNA"/>
</dbReference>
<keyword evidence="3 6" id="KW-0812">Transmembrane</keyword>
<dbReference type="Gene3D" id="1.20.1260.100">
    <property type="entry name" value="TspO/MBR protein"/>
    <property type="match status" value="1"/>
</dbReference>
<accession>A0A1Q8RVE3</accession>
<protein>
    <submittedName>
        <fullName evidence="7">Translocator-like protein</fullName>
    </submittedName>
</protein>
<dbReference type="Proteomes" id="UP000186583">
    <property type="component" value="Unassembled WGS sequence"/>
</dbReference>
<dbReference type="STRING" id="708187.A0A1Q8RVE3"/>
<feature type="transmembrane region" description="Helical" evidence="6">
    <location>
        <begin position="57"/>
        <end position="79"/>
    </location>
</feature>
<evidence type="ECO:0000313" key="8">
    <source>
        <dbReference type="Proteomes" id="UP000186583"/>
    </source>
</evidence>
<evidence type="ECO:0000256" key="6">
    <source>
        <dbReference type="SAM" id="Phobius"/>
    </source>
</evidence>
<proteinExistence type="inferred from homology"/>
<dbReference type="Pfam" id="PF03073">
    <property type="entry name" value="TspO_MBR"/>
    <property type="match status" value="1"/>
</dbReference>
<evidence type="ECO:0000256" key="3">
    <source>
        <dbReference type="ARBA" id="ARBA00022692"/>
    </source>
</evidence>
<dbReference type="GO" id="GO:0005741">
    <property type="term" value="C:mitochondrial outer membrane"/>
    <property type="evidence" value="ECO:0007669"/>
    <property type="project" value="TreeGrafter"/>
</dbReference>
<dbReference type="CDD" id="cd15904">
    <property type="entry name" value="TSPO_MBR"/>
    <property type="match status" value="1"/>
</dbReference>
<dbReference type="InterPro" id="IPR004307">
    <property type="entry name" value="TspO_MBR"/>
</dbReference>
<feature type="transmembrane region" description="Helical" evidence="6">
    <location>
        <begin position="149"/>
        <end position="169"/>
    </location>
</feature>
<evidence type="ECO:0000313" key="7">
    <source>
        <dbReference type="EMBL" id="OLN88475.1"/>
    </source>
</evidence>
<feature type="transmembrane region" description="Helical" evidence="6">
    <location>
        <begin position="18"/>
        <end position="36"/>
    </location>
</feature>
<dbReference type="AlphaFoldDB" id="A0A1Q8RVE3"/>
<comment type="similarity">
    <text evidence="2">Belongs to the TspO/BZRP family.</text>
</comment>
<keyword evidence="8" id="KW-1185">Reference proteome</keyword>
<dbReference type="PANTHER" id="PTHR10057">
    <property type="entry name" value="PERIPHERAL-TYPE BENZODIAZEPINE RECEPTOR"/>
    <property type="match status" value="1"/>
</dbReference>
<feature type="transmembrane region" description="Helical" evidence="6">
    <location>
        <begin position="99"/>
        <end position="118"/>
    </location>
</feature>
<dbReference type="InterPro" id="IPR038330">
    <property type="entry name" value="TspO/MBR-related_sf"/>
</dbReference>
<reference evidence="7 8" key="1">
    <citation type="submission" date="2016-11" db="EMBL/GenBank/DDBJ databases">
        <title>Draft Genome Assembly of Colletotrichum chlorophyti a pathogen of herbaceous plants.</title>
        <authorList>
            <person name="Gan P."/>
            <person name="Narusaka M."/>
            <person name="Tsushima A."/>
            <person name="Narusaka Y."/>
            <person name="Takano Y."/>
            <person name="Shirasu K."/>
        </authorList>
    </citation>
    <scope>NUCLEOTIDE SEQUENCE [LARGE SCALE GENOMIC DNA]</scope>
    <source>
        <strain evidence="7 8">NTL11</strain>
    </source>
</reference>
<feature type="transmembrane region" description="Helical" evidence="6">
    <location>
        <begin position="125"/>
        <end position="143"/>
    </location>
</feature>
<evidence type="ECO:0000256" key="5">
    <source>
        <dbReference type="ARBA" id="ARBA00023136"/>
    </source>
</evidence>
<evidence type="ECO:0000256" key="4">
    <source>
        <dbReference type="ARBA" id="ARBA00022989"/>
    </source>
</evidence>
<dbReference type="FunFam" id="1.20.1260.100:FF:000001">
    <property type="entry name" value="translocator protein 2"/>
    <property type="match status" value="1"/>
</dbReference>
<gene>
    <name evidence="7" type="ORF">CCHL11_01724</name>
</gene>
<sequence length="196" mass="21476">MTTFIPALTLPHQIFENAAVSILLPIALGTAVGYSSRPKDTKKTYAAIKNPPLRPPAWVFGPVWTILYGMMGYAAYRAVNTGLSPFSTIEQIKMTKQGATLYTVQLGLNLIWMPLFFVWKRPIEATIDIVALLGVNSYLTYLWGSVDRVAGACFAPYLGWLSFATYLCAGAGYLNNWDLQGAEERADKAAAAGKKE</sequence>
<dbReference type="PANTHER" id="PTHR10057:SF0">
    <property type="entry name" value="TRANSLOCATOR PROTEIN"/>
    <property type="match status" value="1"/>
</dbReference>
<comment type="caution">
    <text evidence="7">The sequence shown here is derived from an EMBL/GenBank/DDBJ whole genome shotgun (WGS) entry which is preliminary data.</text>
</comment>
<keyword evidence="5 6" id="KW-0472">Membrane</keyword>
<dbReference type="GO" id="GO:0033013">
    <property type="term" value="P:tetrapyrrole metabolic process"/>
    <property type="evidence" value="ECO:0007669"/>
    <property type="project" value="UniProtKB-ARBA"/>
</dbReference>
<name>A0A1Q8RVE3_9PEZI</name>
<dbReference type="OrthoDB" id="8841220at2759"/>
<evidence type="ECO:0000256" key="2">
    <source>
        <dbReference type="ARBA" id="ARBA00007524"/>
    </source>
</evidence>